<gene>
    <name evidence="3" type="ORF">FHW18_004849</name>
</gene>
<dbReference type="Proteomes" id="UP000542125">
    <property type="component" value="Unassembled WGS sequence"/>
</dbReference>
<evidence type="ECO:0000256" key="1">
    <source>
        <dbReference type="ARBA" id="ARBA00022801"/>
    </source>
</evidence>
<keyword evidence="4" id="KW-1185">Reference proteome</keyword>
<reference evidence="3 4" key="1">
    <citation type="submission" date="2020-07" db="EMBL/GenBank/DDBJ databases">
        <title>Genomic Encyclopedia of Type Strains, Phase IV (KMG-V): Genome sequencing to study the core and pangenomes of soil and plant-associated prokaryotes.</title>
        <authorList>
            <person name="Whitman W."/>
        </authorList>
    </citation>
    <scope>NUCLEOTIDE SEQUENCE [LARGE SCALE GENOMIC DNA]</scope>
    <source>
        <strain evidence="3 4">SAS40</strain>
    </source>
</reference>
<evidence type="ECO:0000259" key="2">
    <source>
        <dbReference type="Pfam" id="PF20434"/>
    </source>
</evidence>
<feature type="domain" description="BD-FAE-like" evidence="2">
    <location>
        <begin position="24"/>
        <end position="223"/>
    </location>
</feature>
<dbReference type="Pfam" id="PF20434">
    <property type="entry name" value="BD-FAE"/>
    <property type="match status" value="1"/>
</dbReference>
<accession>A0A7Y9IYN0</accession>
<proteinExistence type="predicted"/>
<dbReference type="SUPFAM" id="SSF53474">
    <property type="entry name" value="alpha/beta-Hydrolases"/>
    <property type="match status" value="1"/>
</dbReference>
<dbReference type="InterPro" id="IPR049492">
    <property type="entry name" value="BD-FAE-like_dom"/>
</dbReference>
<evidence type="ECO:0000313" key="3">
    <source>
        <dbReference type="EMBL" id="NYE85542.1"/>
    </source>
</evidence>
<dbReference type="GO" id="GO:0016787">
    <property type="term" value="F:hydrolase activity"/>
    <property type="evidence" value="ECO:0007669"/>
    <property type="project" value="UniProtKB-KW"/>
</dbReference>
<name>A0A7Y9IYN0_9BURK</name>
<protein>
    <submittedName>
        <fullName evidence="3">Acetyl esterase/lipase</fullName>
    </submittedName>
</protein>
<dbReference type="Gene3D" id="3.40.50.1820">
    <property type="entry name" value="alpha/beta hydrolase"/>
    <property type="match status" value="1"/>
</dbReference>
<dbReference type="RefSeq" id="WP_179589557.1">
    <property type="nucleotide sequence ID" value="NZ_JACBYR010000002.1"/>
</dbReference>
<organism evidence="3 4">
    <name type="scientific">Pigmentiphaga litoralis</name>
    <dbReference type="NCBI Taxonomy" id="516702"/>
    <lineage>
        <taxon>Bacteria</taxon>
        <taxon>Pseudomonadati</taxon>
        <taxon>Pseudomonadota</taxon>
        <taxon>Betaproteobacteria</taxon>
        <taxon>Burkholderiales</taxon>
        <taxon>Alcaligenaceae</taxon>
        <taxon>Pigmentiphaga</taxon>
    </lineage>
</organism>
<dbReference type="AlphaFoldDB" id="A0A7Y9IYN0"/>
<keyword evidence="1" id="KW-0378">Hydrolase</keyword>
<evidence type="ECO:0000313" key="4">
    <source>
        <dbReference type="Proteomes" id="UP000542125"/>
    </source>
</evidence>
<dbReference type="InterPro" id="IPR029058">
    <property type="entry name" value="AB_hydrolase_fold"/>
</dbReference>
<dbReference type="PANTHER" id="PTHR48081">
    <property type="entry name" value="AB HYDROLASE SUPERFAMILY PROTEIN C4A8.06C"/>
    <property type="match status" value="1"/>
</dbReference>
<dbReference type="InterPro" id="IPR050300">
    <property type="entry name" value="GDXG_lipolytic_enzyme"/>
</dbReference>
<comment type="caution">
    <text evidence="3">The sequence shown here is derived from an EMBL/GenBank/DDBJ whole genome shotgun (WGS) entry which is preliminary data.</text>
</comment>
<sequence>MTAVTIQDIVYTTSHEPALAGRLYRPAASGPVPLLVDIHGGAWNKGDRLNNHVMHHYLAEHGIATFALDFRLAPTTQYPGAVRDVNQGIRWVKAHAEELGTRADWVGGLGTSSGGHLLMLNTLIPDHADHAMPDAGADAKVNYAVVCWGILDPLARYRMAQEKNLTQLISAHHDFWPDEDAMTRANPQLILERGEHAHLPPAMIIQGIGDQNVEHARADLFADAYSKAGGEIAVHKFDDVHMFVTSTPNTDNSRQALERIRDFVLSQTTRAH</sequence>
<dbReference type="EMBL" id="JACBYR010000002">
    <property type="protein sequence ID" value="NYE85542.1"/>
    <property type="molecule type" value="Genomic_DNA"/>
</dbReference>